<dbReference type="Pfam" id="PF14327">
    <property type="entry name" value="CSTF2_hinge"/>
    <property type="match status" value="1"/>
</dbReference>
<sequence>MADQTQRSRSVYIGNLPWDVKEDELKKIFSQVGTIVSLRMPVDPETQRSRGFAFCEYREQESVATAIKHFNGYEHNGRKIRVDSASNSSEKDGKATSGGYIQENEYGEPCEPVDTPEKIANVIGNFSPEQVHALLAETKRSLQEDPEEARRALVNNPQITYALLLALVRGRYISKERGTEALRKPEPSLVPLFPDNRPPPVPGFSNPVAALSPGGPRPPLVLPPGHMNGNAAPLQSFPPVVPHTQPPRAPFQNSPPVRPNDAPPHFDDHPRGGRNRPNRFEQNDRPSGSSRHDRMNSGRHSERNRPSSIRSPTNNGGATPPQNPPAATREEQEKAELIMQVLKLKEEDIAKMPPDQQRTVRTLREQFKGINK</sequence>
<dbReference type="SMART" id="SM00360">
    <property type="entry name" value="RRM"/>
    <property type="match status" value="1"/>
</dbReference>
<gene>
    <name evidence="6" type="primary">RvY_12723-1</name>
    <name evidence="6" type="synonym">RvY_12723.1</name>
    <name evidence="6" type="ORF">RvY_12723</name>
</gene>
<name>A0A1D1VMH0_RAMVA</name>
<feature type="region of interest" description="Disordered" evidence="4">
    <location>
        <begin position="184"/>
        <end position="336"/>
    </location>
</feature>
<dbReference type="InterPro" id="IPR026896">
    <property type="entry name" value="CSTF_C"/>
</dbReference>
<feature type="compositionally biased region" description="Pro residues" evidence="4">
    <location>
        <begin position="239"/>
        <end position="249"/>
    </location>
</feature>
<dbReference type="GO" id="GO:0003729">
    <property type="term" value="F:mRNA binding"/>
    <property type="evidence" value="ECO:0007669"/>
    <property type="project" value="TreeGrafter"/>
</dbReference>
<protein>
    <recommendedName>
        <fullName evidence="5">RRM domain-containing protein</fullName>
    </recommendedName>
</protein>
<evidence type="ECO:0000313" key="6">
    <source>
        <dbReference type="EMBL" id="GAV02121.1"/>
    </source>
</evidence>
<dbReference type="InterPro" id="IPR025742">
    <property type="entry name" value="CSTF2_hinge"/>
</dbReference>
<accession>A0A1D1VMH0</accession>
<dbReference type="InterPro" id="IPR012677">
    <property type="entry name" value="Nucleotide-bd_a/b_plait_sf"/>
</dbReference>
<dbReference type="InterPro" id="IPR000504">
    <property type="entry name" value="RRM_dom"/>
</dbReference>
<evidence type="ECO:0000313" key="7">
    <source>
        <dbReference type="Proteomes" id="UP000186922"/>
    </source>
</evidence>
<keyword evidence="7" id="KW-1185">Reference proteome</keyword>
<feature type="compositionally biased region" description="Polar residues" evidence="4">
    <location>
        <begin position="306"/>
        <end position="317"/>
    </location>
</feature>
<dbReference type="Pfam" id="PF14304">
    <property type="entry name" value="CSTF_C"/>
    <property type="match status" value="1"/>
</dbReference>
<comment type="subcellular location">
    <subcellularLocation>
        <location evidence="1">Nucleus</location>
    </subcellularLocation>
</comment>
<keyword evidence="2" id="KW-0539">Nucleus</keyword>
<dbReference type="PROSITE" id="PS50102">
    <property type="entry name" value="RRM"/>
    <property type="match status" value="1"/>
</dbReference>
<evidence type="ECO:0000256" key="4">
    <source>
        <dbReference type="SAM" id="MobiDB-lite"/>
    </source>
</evidence>
<evidence type="ECO:0000256" key="1">
    <source>
        <dbReference type="ARBA" id="ARBA00004123"/>
    </source>
</evidence>
<dbReference type="STRING" id="947166.A0A1D1VMH0"/>
<comment type="caution">
    <text evidence="6">The sequence shown here is derived from an EMBL/GenBank/DDBJ whole genome shotgun (WGS) entry which is preliminary data.</text>
</comment>
<feature type="region of interest" description="Disordered" evidence="4">
    <location>
        <begin position="81"/>
        <end position="105"/>
    </location>
</feature>
<reference evidence="6 7" key="1">
    <citation type="journal article" date="2016" name="Nat. Commun.">
        <title>Extremotolerant tardigrade genome and improved radiotolerance of human cultured cells by tardigrade-unique protein.</title>
        <authorList>
            <person name="Hashimoto T."/>
            <person name="Horikawa D.D."/>
            <person name="Saito Y."/>
            <person name="Kuwahara H."/>
            <person name="Kozuka-Hata H."/>
            <person name="Shin-I T."/>
            <person name="Minakuchi Y."/>
            <person name="Ohishi K."/>
            <person name="Motoyama A."/>
            <person name="Aizu T."/>
            <person name="Enomoto A."/>
            <person name="Kondo K."/>
            <person name="Tanaka S."/>
            <person name="Hara Y."/>
            <person name="Koshikawa S."/>
            <person name="Sagara H."/>
            <person name="Miura T."/>
            <person name="Yokobori S."/>
            <person name="Miyagawa K."/>
            <person name="Suzuki Y."/>
            <person name="Kubo T."/>
            <person name="Oyama M."/>
            <person name="Kohara Y."/>
            <person name="Fujiyama A."/>
            <person name="Arakawa K."/>
            <person name="Katayama T."/>
            <person name="Toyoda A."/>
            <person name="Kunieda T."/>
        </authorList>
    </citation>
    <scope>NUCLEOTIDE SEQUENCE [LARGE SCALE GENOMIC DNA]</scope>
    <source>
        <strain evidence="6 7">YOKOZUNA-1</strain>
    </source>
</reference>
<feature type="compositionally biased region" description="Basic and acidic residues" evidence="4">
    <location>
        <begin position="278"/>
        <end position="305"/>
    </location>
</feature>
<dbReference type="GO" id="GO:0005847">
    <property type="term" value="C:mRNA cleavage and polyadenylation specificity factor complex"/>
    <property type="evidence" value="ECO:0007669"/>
    <property type="project" value="TreeGrafter"/>
</dbReference>
<proteinExistence type="predicted"/>
<evidence type="ECO:0000256" key="3">
    <source>
        <dbReference type="PROSITE-ProRule" id="PRU00176"/>
    </source>
</evidence>
<dbReference type="AlphaFoldDB" id="A0A1D1VMH0"/>
<dbReference type="Proteomes" id="UP000186922">
    <property type="component" value="Unassembled WGS sequence"/>
</dbReference>
<dbReference type="GO" id="GO:0031124">
    <property type="term" value="P:mRNA 3'-end processing"/>
    <property type="evidence" value="ECO:0007669"/>
    <property type="project" value="InterPro"/>
</dbReference>
<dbReference type="EMBL" id="BDGG01000008">
    <property type="protein sequence ID" value="GAV02121.1"/>
    <property type="molecule type" value="Genomic_DNA"/>
</dbReference>
<keyword evidence="3" id="KW-0694">RNA-binding</keyword>
<dbReference type="InterPro" id="IPR035979">
    <property type="entry name" value="RBD_domain_sf"/>
</dbReference>
<dbReference type="SUPFAM" id="SSF54928">
    <property type="entry name" value="RNA-binding domain, RBD"/>
    <property type="match status" value="1"/>
</dbReference>
<dbReference type="PANTHER" id="PTHR45735">
    <property type="entry name" value="CLEAVAGE STIMULATION FACTOR SUBUNIT 2"/>
    <property type="match status" value="1"/>
</dbReference>
<dbReference type="Pfam" id="PF00076">
    <property type="entry name" value="RRM_1"/>
    <property type="match status" value="1"/>
</dbReference>
<feature type="domain" description="RRM" evidence="5">
    <location>
        <begin position="9"/>
        <end position="87"/>
    </location>
</feature>
<dbReference type="Gene3D" id="1.10.20.70">
    <property type="entry name" value="Transcription termination and cleavage factor, C-terminal domain"/>
    <property type="match status" value="1"/>
</dbReference>
<evidence type="ECO:0000256" key="2">
    <source>
        <dbReference type="ARBA" id="ARBA00023242"/>
    </source>
</evidence>
<evidence type="ECO:0000259" key="5">
    <source>
        <dbReference type="PROSITE" id="PS50102"/>
    </source>
</evidence>
<organism evidence="6 7">
    <name type="scientific">Ramazzottius varieornatus</name>
    <name type="common">Water bear</name>
    <name type="synonym">Tardigrade</name>
    <dbReference type="NCBI Taxonomy" id="947166"/>
    <lineage>
        <taxon>Eukaryota</taxon>
        <taxon>Metazoa</taxon>
        <taxon>Ecdysozoa</taxon>
        <taxon>Tardigrada</taxon>
        <taxon>Eutardigrada</taxon>
        <taxon>Parachela</taxon>
        <taxon>Hypsibioidea</taxon>
        <taxon>Ramazzottiidae</taxon>
        <taxon>Ramazzottius</taxon>
    </lineage>
</organism>
<dbReference type="InterPro" id="IPR038192">
    <property type="entry name" value="CSTF_C_sf"/>
</dbReference>
<dbReference type="PANTHER" id="PTHR45735:SF2">
    <property type="entry name" value="CLEAVAGE STIMULATION FACTOR SUBUNIT 2"/>
    <property type="match status" value="1"/>
</dbReference>
<dbReference type="Gene3D" id="3.30.70.330">
    <property type="match status" value="1"/>
</dbReference>
<dbReference type="OrthoDB" id="272703at2759"/>